<feature type="domain" description="Aspartate/homoserine dehydrogenase NAD-binding" evidence="16">
    <location>
        <begin position="10"/>
        <end position="144"/>
    </location>
</feature>
<evidence type="ECO:0000259" key="16">
    <source>
        <dbReference type="Pfam" id="PF03447"/>
    </source>
</evidence>
<keyword evidence="10" id="KW-0486">Methionine biosynthesis</keyword>
<dbReference type="InterPro" id="IPR022697">
    <property type="entry name" value="HDH_short"/>
</dbReference>
<comment type="similarity">
    <text evidence="4">Belongs to the homoserine dehydrogenase family.</text>
</comment>
<dbReference type="PANTHER" id="PTHR43070:SF3">
    <property type="entry name" value="HOMOSERINE DEHYDROGENASE"/>
    <property type="match status" value="1"/>
</dbReference>
<name>A0A1I2KF35_9FLAO</name>
<dbReference type="UniPathway" id="UPA00051">
    <property type="reaction ID" value="UER00465"/>
</dbReference>
<dbReference type="GO" id="GO:0004412">
    <property type="term" value="F:homoserine dehydrogenase activity"/>
    <property type="evidence" value="ECO:0007669"/>
    <property type="project" value="UniProtKB-EC"/>
</dbReference>
<evidence type="ECO:0000259" key="15">
    <source>
        <dbReference type="Pfam" id="PF00742"/>
    </source>
</evidence>
<comment type="pathway">
    <text evidence="2">Amino-acid biosynthesis; L-threonine biosynthesis; L-threonine from L-aspartate: step 3/5.</text>
</comment>
<dbReference type="GO" id="GO:0009089">
    <property type="term" value="P:lysine biosynthetic process via diaminopimelate"/>
    <property type="evidence" value="ECO:0007669"/>
    <property type="project" value="UniProtKB-ARBA"/>
</dbReference>
<evidence type="ECO:0000256" key="13">
    <source>
        <dbReference type="PIRSR" id="PIRSR036497-1"/>
    </source>
</evidence>
<dbReference type="InterPro" id="IPR011147">
    <property type="entry name" value="Bifunc_Aspkin/hSer_DH"/>
</dbReference>
<feature type="domain" description="Homoserine dehydrogenase catalytic" evidence="15">
    <location>
        <begin position="152"/>
        <end position="350"/>
    </location>
</feature>
<dbReference type="GO" id="GO:0009088">
    <property type="term" value="P:threonine biosynthetic process"/>
    <property type="evidence" value="ECO:0007669"/>
    <property type="project" value="UniProtKB-UniPathway"/>
</dbReference>
<protein>
    <recommendedName>
        <fullName evidence="5">homoserine dehydrogenase</fullName>
        <ecNumber evidence="5">1.1.1.3</ecNumber>
    </recommendedName>
</protein>
<dbReference type="FunFam" id="3.30.360.10:FF:000006">
    <property type="entry name" value="Bifunctional aspartokinase/homoserine dehydrogenase"/>
    <property type="match status" value="1"/>
</dbReference>
<sequence>MKKVNIILFGIGNVGSTLIQQLLDAKKQWEKHSGVSVNIPVIANSKKALFNAEGISENWKKDFKKSSEKYKLEDILDFTKENDLEHLIAIDATASKEFVEIYIRLIQNGFNLVAANKVANTLSADFYNKLRKELDYHGKYFYYETNVGAGLPIVQTVQGLHQAGEKVTKIRGVFSGSLSFIFNTYSENKEKFSDVLRKAGRLGYTEPDAREDLSGNDVGRKLLILARELQLEKEFQEIKIQSLIPEKLNGQTSAEEFQRRIGELDEIFFQHKKEQNKDHVLRYIGEIEVESANLEAKLISEPKSTALGQIKGADNIFEIYTESYGDQPLVIQGAGAGAAVTARGVVSDVLRLSQRLN</sequence>
<comment type="catalytic activity">
    <reaction evidence="12">
        <text>L-homoserine + NAD(+) = L-aspartate 4-semialdehyde + NADH + H(+)</text>
        <dbReference type="Rhea" id="RHEA:15757"/>
        <dbReference type="ChEBI" id="CHEBI:15378"/>
        <dbReference type="ChEBI" id="CHEBI:57476"/>
        <dbReference type="ChEBI" id="CHEBI:57540"/>
        <dbReference type="ChEBI" id="CHEBI:57945"/>
        <dbReference type="ChEBI" id="CHEBI:537519"/>
        <dbReference type="EC" id="1.1.1.3"/>
    </reaction>
    <physiologicalReaction direction="right-to-left" evidence="12">
        <dbReference type="Rhea" id="RHEA:15759"/>
    </physiologicalReaction>
</comment>
<comment type="catalytic activity">
    <reaction evidence="11">
        <text>L-homoserine + NADP(+) = L-aspartate 4-semialdehyde + NADPH + H(+)</text>
        <dbReference type="Rhea" id="RHEA:15761"/>
        <dbReference type="ChEBI" id="CHEBI:15378"/>
        <dbReference type="ChEBI" id="CHEBI:57476"/>
        <dbReference type="ChEBI" id="CHEBI:57783"/>
        <dbReference type="ChEBI" id="CHEBI:58349"/>
        <dbReference type="ChEBI" id="CHEBI:537519"/>
        <dbReference type="EC" id="1.1.1.3"/>
    </reaction>
    <physiologicalReaction direction="right-to-left" evidence="11">
        <dbReference type="Rhea" id="RHEA:15763"/>
    </physiologicalReaction>
</comment>
<dbReference type="InterPro" id="IPR001342">
    <property type="entry name" value="HDH_cat"/>
</dbReference>
<evidence type="ECO:0000256" key="6">
    <source>
        <dbReference type="ARBA" id="ARBA00022605"/>
    </source>
</evidence>
<feature type="binding site" evidence="14">
    <location>
        <position position="117"/>
    </location>
    <ligand>
        <name>NADPH</name>
        <dbReference type="ChEBI" id="CHEBI:57783"/>
    </ligand>
</feature>
<dbReference type="Pfam" id="PF03447">
    <property type="entry name" value="NAD_binding_3"/>
    <property type="match status" value="1"/>
</dbReference>
<dbReference type="GO" id="GO:0050661">
    <property type="term" value="F:NADP binding"/>
    <property type="evidence" value="ECO:0007669"/>
    <property type="project" value="InterPro"/>
</dbReference>
<dbReference type="PIRSF" id="PIRSF036497">
    <property type="entry name" value="HDH_short"/>
    <property type="match status" value="1"/>
</dbReference>
<dbReference type="EC" id="1.1.1.3" evidence="5"/>
<accession>A0A1I2KF35</accession>
<evidence type="ECO:0000313" key="17">
    <source>
        <dbReference type="EMBL" id="SFF65574.1"/>
    </source>
</evidence>
<evidence type="ECO:0000256" key="12">
    <source>
        <dbReference type="ARBA" id="ARBA00049031"/>
    </source>
</evidence>
<evidence type="ECO:0000256" key="10">
    <source>
        <dbReference type="ARBA" id="ARBA00023167"/>
    </source>
</evidence>
<feature type="binding site" evidence="14">
    <location>
        <position position="206"/>
    </location>
    <ligand>
        <name>L-homoserine</name>
        <dbReference type="ChEBI" id="CHEBI:57476"/>
    </ligand>
</feature>
<evidence type="ECO:0000256" key="1">
    <source>
        <dbReference type="ARBA" id="ARBA00001920"/>
    </source>
</evidence>
<evidence type="ECO:0000313" key="18">
    <source>
        <dbReference type="Proteomes" id="UP000199116"/>
    </source>
</evidence>
<dbReference type="Proteomes" id="UP000199116">
    <property type="component" value="Unassembled WGS sequence"/>
</dbReference>
<dbReference type="AlphaFoldDB" id="A0A1I2KF35"/>
<evidence type="ECO:0000256" key="2">
    <source>
        <dbReference type="ARBA" id="ARBA00005056"/>
    </source>
</evidence>
<dbReference type="InterPro" id="IPR005106">
    <property type="entry name" value="Asp/hSer_DH_NAD-bd"/>
</dbReference>
<dbReference type="Pfam" id="PF00742">
    <property type="entry name" value="Homoserine_dh"/>
    <property type="match status" value="1"/>
</dbReference>
<dbReference type="PANTHER" id="PTHR43070">
    <property type="match status" value="1"/>
</dbReference>
<comment type="cofactor">
    <cofactor evidence="1">
        <name>a metal cation</name>
        <dbReference type="ChEBI" id="CHEBI:25213"/>
    </cofactor>
</comment>
<reference evidence="18" key="1">
    <citation type="submission" date="2016-10" db="EMBL/GenBank/DDBJ databases">
        <authorList>
            <person name="Varghese N."/>
            <person name="Submissions S."/>
        </authorList>
    </citation>
    <scope>NUCLEOTIDE SEQUENCE [LARGE SCALE GENOMIC DNA]</scope>
    <source>
        <strain evidence="18">DSM 23515</strain>
    </source>
</reference>
<keyword evidence="8 14" id="KW-0521">NADP</keyword>
<dbReference type="SUPFAM" id="SSF51735">
    <property type="entry name" value="NAD(P)-binding Rossmann-fold domains"/>
    <property type="match status" value="1"/>
</dbReference>
<keyword evidence="9" id="KW-0560">Oxidoreductase</keyword>
<evidence type="ECO:0000256" key="3">
    <source>
        <dbReference type="ARBA" id="ARBA00005062"/>
    </source>
</evidence>
<organism evidence="17 18">
    <name type="scientific">Salegentibacter agarivorans</name>
    <dbReference type="NCBI Taxonomy" id="345907"/>
    <lineage>
        <taxon>Bacteria</taxon>
        <taxon>Pseudomonadati</taxon>
        <taxon>Bacteroidota</taxon>
        <taxon>Flavobacteriia</taxon>
        <taxon>Flavobacteriales</taxon>
        <taxon>Flavobacteriaceae</taxon>
        <taxon>Salegentibacter</taxon>
    </lineage>
</organism>
<evidence type="ECO:0000256" key="9">
    <source>
        <dbReference type="ARBA" id="ARBA00023002"/>
    </source>
</evidence>
<evidence type="ECO:0000256" key="7">
    <source>
        <dbReference type="ARBA" id="ARBA00022697"/>
    </source>
</evidence>
<dbReference type="Gene3D" id="3.40.50.720">
    <property type="entry name" value="NAD(P)-binding Rossmann-like Domain"/>
    <property type="match status" value="1"/>
</dbReference>
<dbReference type="Gene3D" id="3.30.360.10">
    <property type="entry name" value="Dihydrodipicolinate Reductase, domain 2"/>
    <property type="match status" value="1"/>
</dbReference>
<feature type="binding site" evidence="14">
    <location>
        <position position="93"/>
    </location>
    <ligand>
        <name>NADPH</name>
        <dbReference type="ChEBI" id="CHEBI:57783"/>
    </ligand>
</feature>
<evidence type="ECO:0000256" key="5">
    <source>
        <dbReference type="ARBA" id="ARBA00013213"/>
    </source>
</evidence>
<dbReference type="SUPFAM" id="SSF55347">
    <property type="entry name" value="Glyceraldehyde-3-phosphate dehydrogenase-like, C-terminal domain"/>
    <property type="match status" value="1"/>
</dbReference>
<dbReference type="UniPathway" id="UPA00050">
    <property type="reaction ID" value="UER00063"/>
</dbReference>
<dbReference type="GO" id="GO:0009086">
    <property type="term" value="P:methionine biosynthetic process"/>
    <property type="evidence" value="ECO:0007669"/>
    <property type="project" value="UniProtKB-KW"/>
</dbReference>
<comment type="pathway">
    <text evidence="3">Amino-acid biosynthesis; L-methionine biosynthesis via de novo pathway; L-homoserine from L-aspartate: step 3/3.</text>
</comment>
<proteinExistence type="inferred from homology"/>
<feature type="binding site" evidence="14">
    <location>
        <begin position="10"/>
        <end position="15"/>
    </location>
    <ligand>
        <name>NADP(+)</name>
        <dbReference type="ChEBI" id="CHEBI:58349"/>
    </ligand>
</feature>
<evidence type="ECO:0000256" key="4">
    <source>
        <dbReference type="ARBA" id="ARBA00006753"/>
    </source>
</evidence>
<dbReference type="EMBL" id="FOOH01000003">
    <property type="protein sequence ID" value="SFF65574.1"/>
    <property type="molecule type" value="Genomic_DNA"/>
</dbReference>
<keyword evidence="7" id="KW-0791">Threonine biosynthesis</keyword>
<gene>
    <name evidence="17" type="ORF">SAMN04488033_10365</name>
</gene>
<evidence type="ECO:0000256" key="11">
    <source>
        <dbReference type="ARBA" id="ARBA00048841"/>
    </source>
</evidence>
<dbReference type="InterPro" id="IPR036291">
    <property type="entry name" value="NAD(P)-bd_dom_sf"/>
</dbReference>
<evidence type="ECO:0000256" key="8">
    <source>
        <dbReference type="ARBA" id="ARBA00022857"/>
    </source>
</evidence>
<evidence type="ECO:0000256" key="14">
    <source>
        <dbReference type="PIRSR" id="PIRSR036497-2"/>
    </source>
</evidence>
<dbReference type="GO" id="GO:0009090">
    <property type="term" value="P:homoserine biosynthetic process"/>
    <property type="evidence" value="ECO:0007669"/>
    <property type="project" value="UniProtKB-ARBA"/>
</dbReference>
<dbReference type="RefSeq" id="WP_075324806.1">
    <property type="nucleotide sequence ID" value="NZ_FOOH01000003.1"/>
</dbReference>
<feature type="active site" description="Proton donor" evidence="13">
    <location>
        <position position="221"/>
    </location>
</feature>
<keyword evidence="6" id="KW-0028">Amino-acid biosynthesis</keyword>
<keyword evidence="18" id="KW-1185">Reference proteome</keyword>